<comment type="subcellular location">
    <subcellularLocation>
        <location evidence="1">Nucleus</location>
    </subcellularLocation>
</comment>
<dbReference type="PANTHER" id="PTHR46058:SF2">
    <property type="entry name" value="PROTEIN BREVIS RADIX-LIKE 3"/>
    <property type="match status" value="1"/>
</dbReference>
<dbReference type="InterPro" id="IPR044532">
    <property type="entry name" value="BRX-like"/>
</dbReference>
<protein>
    <recommendedName>
        <fullName evidence="5">BRX domain-containing protein</fullName>
    </recommendedName>
</protein>
<evidence type="ECO:0000313" key="7">
    <source>
        <dbReference type="Proteomes" id="UP000652761"/>
    </source>
</evidence>
<organism evidence="6 7">
    <name type="scientific">Colocasia esculenta</name>
    <name type="common">Wild taro</name>
    <name type="synonym">Arum esculentum</name>
    <dbReference type="NCBI Taxonomy" id="4460"/>
    <lineage>
        <taxon>Eukaryota</taxon>
        <taxon>Viridiplantae</taxon>
        <taxon>Streptophyta</taxon>
        <taxon>Embryophyta</taxon>
        <taxon>Tracheophyta</taxon>
        <taxon>Spermatophyta</taxon>
        <taxon>Magnoliopsida</taxon>
        <taxon>Liliopsida</taxon>
        <taxon>Araceae</taxon>
        <taxon>Aroideae</taxon>
        <taxon>Colocasieae</taxon>
        <taxon>Colocasia</taxon>
    </lineage>
</organism>
<evidence type="ECO:0000256" key="3">
    <source>
        <dbReference type="ARBA" id="ARBA00023242"/>
    </source>
</evidence>
<dbReference type="Proteomes" id="UP000652761">
    <property type="component" value="Unassembled WGS sequence"/>
</dbReference>
<dbReference type="AlphaFoldDB" id="A0A843WBP6"/>
<dbReference type="EMBL" id="NMUH01002703">
    <property type="protein sequence ID" value="MQM01594.1"/>
    <property type="molecule type" value="Genomic_DNA"/>
</dbReference>
<sequence>MDGGRVEGEEGREREGVAQSDRGCCYIRGMDDSGVQICHIGDGMIDDADMTLSNKCLQYFMHPNIIHGGPLQKLKDMAEGVLDRCKAENKSRSNPSEGSNIVNHSSSENHTGGTAAFQLPDSNIQAGNASGNGNKTLGDEAEWVEQAEPGVYITVSALPGGEKYLKRVRFSRKRFSEQQAEQWWADNRSKLQEKYIILTQDKSNCPS</sequence>
<keyword evidence="7" id="KW-1185">Reference proteome</keyword>
<feature type="domain" description="BRX" evidence="5">
    <location>
        <begin position="141"/>
        <end position="196"/>
    </location>
</feature>
<dbReference type="InterPro" id="IPR013591">
    <property type="entry name" value="Brevis_radix_dom"/>
</dbReference>
<accession>A0A843WBP6</accession>
<dbReference type="PANTHER" id="PTHR46058">
    <property type="entry name" value="PROTEIN BREVIS RADIX-LIKE 1"/>
    <property type="match status" value="1"/>
</dbReference>
<evidence type="ECO:0000256" key="4">
    <source>
        <dbReference type="SAM" id="MobiDB-lite"/>
    </source>
</evidence>
<feature type="region of interest" description="Disordered" evidence="4">
    <location>
        <begin position="88"/>
        <end position="137"/>
    </location>
</feature>
<comment type="similarity">
    <text evidence="2">Belongs to the BRX family.</text>
</comment>
<feature type="compositionally biased region" description="Polar residues" evidence="4">
    <location>
        <begin position="120"/>
        <end position="135"/>
    </location>
</feature>
<evidence type="ECO:0000313" key="6">
    <source>
        <dbReference type="EMBL" id="MQM01594.1"/>
    </source>
</evidence>
<dbReference type="GO" id="GO:0005634">
    <property type="term" value="C:nucleus"/>
    <property type="evidence" value="ECO:0007669"/>
    <property type="project" value="UniProtKB-SubCell"/>
</dbReference>
<dbReference type="PROSITE" id="PS51514">
    <property type="entry name" value="BRX"/>
    <property type="match status" value="1"/>
</dbReference>
<proteinExistence type="inferred from homology"/>
<evidence type="ECO:0000259" key="5">
    <source>
        <dbReference type="PROSITE" id="PS51514"/>
    </source>
</evidence>
<comment type="caution">
    <text evidence="6">The sequence shown here is derived from an EMBL/GenBank/DDBJ whole genome shotgun (WGS) entry which is preliminary data.</text>
</comment>
<evidence type="ECO:0000256" key="1">
    <source>
        <dbReference type="ARBA" id="ARBA00004123"/>
    </source>
</evidence>
<dbReference type="OrthoDB" id="1427124at2759"/>
<keyword evidence="3" id="KW-0539">Nucleus</keyword>
<evidence type="ECO:0000256" key="2">
    <source>
        <dbReference type="ARBA" id="ARBA00009057"/>
    </source>
</evidence>
<name>A0A843WBP6_COLES</name>
<gene>
    <name evidence="6" type="ORF">Taro_034352</name>
</gene>
<feature type="compositionally biased region" description="Polar residues" evidence="4">
    <location>
        <begin position="92"/>
        <end position="112"/>
    </location>
</feature>
<reference evidence="6" key="1">
    <citation type="submission" date="2017-07" db="EMBL/GenBank/DDBJ databases">
        <title>Taro Niue Genome Assembly and Annotation.</title>
        <authorList>
            <person name="Atibalentja N."/>
            <person name="Keating K."/>
            <person name="Fields C.J."/>
        </authorList>
    </citation>
    <scope>NUCLEOTIDE SEQUENCE</scope>
    <source>
        <strain evidence="6">Niue_2</strain>
        <tissue evidence="6">Leaf</tissue>
    </source>
</reference>
<dbReference type="Pfam" id="PF08381">
    <property type="entry name" value="BRX"/>
    <property type="match status" value="1"/>
</dbReference>